<organism evidence="1">
    <name type="scientific">viral metagenome</name>
    <dbReference type="NCBI Taxonomy" id="1070528"/>
    <lineage>
        <taxon>unclassified sequences</taxon>
        <taxon>metagenomes</taxon>
        <taxon>organismal metagenomes</taxon>
    </lineage>
</organism>
<dbReference type="EMBL" id="MN739162">
    <property type="protein sequence ID" value="QHS91448.1"/>
    <property type="molecule type" value="Genomic_DNA"/>
</dbReference>
<proteinExistence type="predicted"/>
<evidence type="ECO:0008006" key="2">
    <source>
        <dbReference type="Google" id="ProtNLM"/>
    </source>
</evidence>
<reference evidence="1" key="1">
    <citation type="journal article" date="2020" name="Nature">
        <title>Giant virus diversity and host interactions through global metagenomics.</title>
        <authorList>
            <person name="Schulz F."/>
            <person name="Roux S."/>
            <person name="Paez-Espino D."/>
            <person name="Jungbluth S."/>
            <person name="Walsh D.A."/>
            <person name="Denef V.J."/>
            <person name="McMahon K.D."/>
            <person name="Konstantinidis K.T."/>
            <person name="Eloe-Fadrosh E.A."/>
            <person name="Kyrpides N.C."/>
            <person name="Woyke T."/>
        </authorList>
    </citation>
    <scope>NUCLEOTIDE SEQUENCE</scope>
    <source>
        <strain evidence="1">GVMAG-M-3300013006-15</strain>
    </source>
</reference>
<dbReference type="AlphaFoldDB" id="A0A6C0BJ62"/>
<name>A0A6C0BJ62_9ZZZZ</name>
<sequence length="285" mass="32235">MTTRRSRNKGTRKIGSDYVVAIPSYKRAETLRDKTLTVLAEYKIPASKIYVFVANKEQEELYRSVLKPGSYGHMIVGVPGMANIRNFITGYFPVGKRIVNMDDDIKGFLEFSSSARRHEIPLQSLDSLIKKGFSESAKTGFRLWGIYPVANGFFMKEGATSDLKYIIGAFWGITNPGPILTVTIDDKEDYLRSLIMYVLDGGVLRFRTVAPKTAYYKEAGGMQEERTKNRVTKSAEALHAAFPNLTKLNATKKSGYLELRLRDGREEDEKKFGPDILKEYKMPKV</sequence>
<evidence type="ECO:0000313" key="1">
    <source>
        <dbReference type="EMBL" id="QHS91448.1"/>
    </source>
</evidence>
<protein>
    <recommendedName>
        <fullName evidence="2">Glycosyltransferase</fullName>
    </recommendedName>
</protein>
<accession>A0A6C0BJ62</accession>